<dbReference type="InterPro" id="IPR036390">
    <property type="entry name" value="WH_DNA-bd_sf"/>
</dbReference>
<gene>
    <name evidence="1" type="ORF">AWB70_02224</name>
</gene>
<dbReference type="RefSeq" id="WP_053570253.1">
    <property type="nucleotide sequence ID" value="NZ_FCNY02000005.1"/>
</dbReference>
<evidence type="ECO:0000313" key="1">
    <source>
        <dbReference type="EMBL" id="SAL33488.1"/>
    </source>
</evidence>
<proteinExistence type="predicted"/>
<name>A0A158GMZ0_CABCO</name>
<evidence type="ECO:0008006" key="3">
    <source>
        <dbReference type="Google" id="ProtNLM"/>
    </source>
</evidence>
<dbReference type="Proteomes" id="UP000054740">
    <property type="component" value="Unassembled WGS sequence"/>
</dbReference>
<protein>
    <recommendedName>
        <fullName evidence="3">DNA-binding protein</fullName>
    </recommendedName>
</protein>
<organism evidence="1 2">
    <name type="scientific">Caballeronia cordobensis</name>
    <name type="common">Burkholderia cordobensis</name>
    <dbReference type="NCBI Taxonomy" id="1353886"/>
    <lineage>
        <taxon>Bacteria</taxon>
        <taxon>Pseudomonadati</taxon>
        <taxon>Pseudomonadota</taxon>
        <taxon>Betaproteobacteria</taxon>
        <taxon>Burkholderiales</taxon>
        <taxon>Burkholderiaceae</taxon>
        <taxon>Caballeronia</taxon>
    </lineage>
</organism>
<dbReference type="EMBL" id="FCNY02000005">
    <property type="protein sequence ID" value="SAL33488.1"/>
    <property type="molecule type" value="Genomic_DNA"/>
</dbReference>
<keyword evidence="2" id="KW-1185">Reference proteome</keyword>
<dbReference type="AlphaFoldDB" id="A0A158GMZ0"/>
<dbReference type="Gene3D" id="1.10.10.10">
    <property type="entry name" value="Winged helix-like DNA-binding domain superfamily/Winged helix DNA-binding domain"/>
    <property type="match status" value="1"/>
</dbReference>
<accession>A0A158GMZ0</accession>
<sequence>MKLTHAILLDAMNSGERYSATKLAQAFGRSTEVVRLLLMALVDEGAVEICAQSSRVTRFQRANGVARAPAGKSHDASEPVATSVATFPVTRIVTGTLSNYDLHAHSRLAMLTRR</sequence>
<dbReference type="SUPFAM" id="SSF46785">
    <property type="entry name" value="Winged helix' DNA-binding domain"/>
    <property type="match status" value="1"/>
</dbReference>
<reference evidence="2" key="1">
    <citation type="submission" date="2016-01" db="EMBL/GenBank/DDBJ databases">
        <authorList>
            <person name="Peeters C."/>
        </authorList>
    </citation>
    <scope>NUCLEOTIDE SEQUENCE [LARGE SCALE GENOMIC DNA]</scope>
</reference>
<evidence type="ECO:0000313" key="2">
    <source>
        <dbReference type="Proteomes" id="UP000054740"/>
    </source>
</evidence>
<dbReference type="InterPro" id="IPR036388">
    <property type="entry name" value="WH-like_DNA-bd_sf"/>
</dbReference>